<accession>A0A0C9MPC2</accession>
<sequence>MSIQVFASNLEILGFSASIQANISIAIDNKLFTVRGVNNDRAFERICLFLFGRIDANRTESDLKCNLIKSSCAGKKTFVYKVYKWLIEIRERSNLFDQTPIRRSELLSYQGKNLVKNMAALSEYVAQKMKDKACNVQKASVSDVEQPVANKSIQSEDIQTPEYRPRTSAFFQYTINSSFINAAASSSCLALPSSVVLSKEEASLNLPSLRDIILKEPYGPELKPLNWYLPLVDEEVKRKPSLLTQRFTPPSYLMGSHLFSPTPSRKRRYEEDESVIYTPPTYRRRL</sequence>
<protein>
    <recommendedName>
        <fullName evidence="1">HAUS augmin-like complex subunit 6 N-terminal domain-containing protein</fullName>
    </recommendedName>
</protein>
<name>A0A0C9MPC2_9FUNG</name>
<evidence type="ECO:0000259" key="1">
    <source>
        <dbReference type="Pfam" id="PF14661"/>
    </source>
</evidence>
<dbReference type="STRING" id="91626.A0A0C9MPC2"/>
<dbReference type="AlphaFoldDB" id="A0A0C9MPC2"/>
<dbReference type="Pfam" id="PF14661">
    <property type="entry name" value="HAUS6_N"/>
    <property type="match status" value="1"/>
</dbReference>
<proteinExistence type="predicted"/>
<dbReference type="InterPro" id="IPR028163">
    <property type="entry name" value="HAUS_6_N"/>
</dbReference>
<evidence type="ECO:0000313" key="3">
    <source>
        <dbReference type="Proteomes" id="UP000053815"/>
    </source>
</evidence>
<reference evidence="2" key="1">
    <citation type="submission" date="2014-09" db="EMBL/GenBank/DDBJ databases">
        <title>Draft genome sequence of an oleaginous Mucoromycotina fungus Mucor ambiguus NBRC6742.</title>
        <authorList>
            <person name="Takeda I."/>
            <person name="Yamane N."/>
            <person name="Morita T."/>
            <person name="Tamano K."/>
            <person name="Machida M."/>
            <person name="Baker S."/>
            <person name="Koike H."/>
        </authorList>
    </citation>
    <scope>NUCLEOTIDE SEQUENCE</scope>
    <source>
        <strain evidence="2">NBRC 6742</strain>
    </source>
</reference>
<gene>
    <name evidence="2" type="ORF">MAM1_0256c08814</name>
</gene>
<keyword evidence="3" id="KW-1185">Reference proteome</keyword>
<dbReference type="EMBL" id="DF836545">
    <property type="protein sequence ID" value="GAN09289.1"/>
    <property type="molecule type" value="Genomic_DNA"/>
</dbReference>
<feature type="domain" description="HAUS augmin-like complex subunit 6 N-terminal" evidence="1">
    <location>
        <begin position="8"/>
        <end position="157"/>
    </location>
</feature>
<evidence type="ECO:0000313" key="2">
    <source>
        <dbReference type="EMBL" id="GAN09289.1"/>
    </source>
</evidence>
<organism evidence="2">
    <name type="scientific">Mucor ambiguus</name>
    <dbReference type="NCBI Taxonomy" id="91626"/>
    <lineage>
        <taxon>Eukaryota</taxon>
        <taxon>Fungi</taxon>
        <taxon>Fungi incertae sedis</taxon>
        <taxon>Mucoromycota</taxon>
        <taxon>Mucoromycotina</taxon>
        <taxon>Mucoromycetes</taxon>
        <taxon>Mucorales</taxon>
        <taxon>Mucorineae</taxon>
        <taxon>Mucoraceae</taxon>
        <taxon>Mucor</taxon>
    </lineage>
</organism>
<dbReference type="Proteomes" id="UP000053815">
    <property type="component" value="Unassembled WGS sequence"/>
</dbReference>